<dbReference type="InterPro" id="IPR036388">
    <property type="entry name" value="WH-like_DNA-bd_sf"/>
</dbReference>
<dbReference type="PROSITE" id="PS50931">
    <property type="entry name" value="HTH_LYSR"/>
    <property type="match status" value="1"/>
</dbReference>
<evidence type="ECO:0000256" key="3">
    <source>
        <dbReference type="ARBA" id="ARBA00023125"/>
    </source>
</evidence>
<dbReference type="Pfam" id="PF00126">
    <property type="entry name" value="HTH_1"/>
    <property type="match status" value="1"/>
</dbReference>
<dbReference type="Gene3D" id="3.40.190.10">
    <property type="entry name" value="Periplasmic binding protein-like II"/>
    <property type="match status" value="2"/>
</dbReference>
<dbReference type="InterPro" id="IPR000847">
    <property type="entry name" value="LysR_HTH_N"/>
</dbReference>
<dbReference type="Pfam" id="PF03466">
    <property type="entry name" value="LysR_substrate"/>
    <property type="match status" value="1"/>
</dbReference>
<dbReference type="InterPro" id="IPR036390">
    <property type="entry name" value="WH_DNA-bd_sf"/>
</dbReference>
<comment type="similarity">
    <text evidence="1">Belongs to the LysR transcriptional regulatory family.</text>
</comment>
<evidence type="ECO:0000256" key="1">
    <source>
        <dbReference type="ARBA" id="ARBA00009437"/>
    </source>
</evidence>
<protein>
    <submittedName>
        <fullName evidence="6">Transcriptional regulator</fullName>
    </submittedName>
</protein>
<dbReference type="EMBL" id="BNAR01000004">
    <property type="protein sequence ID" value="GHH38591.1"/>
    <property type="molecule type" value="Genomic_DNA"/>
</dbReference>
<dbReference type="PANTHER" id="PTHR30346:SF29">
    <property type="entry name" value="LYSR SUBSTRATE-BINDING"/>
    <property type="match status" value="1"/>
</dbReference>
<evidence type="ECO:0000259" key="5">
    <source>
        <dbReference type="PROSITE" id="PS50931"/>
    </source>
</evidence>
<dbReference type="InterPro" id="IPR005119">
    <property type="entry name" value="LysR_subst-bd"/>
</dbReference>
<organism evidence="6 7">
    <name type="scientific">Lentzea cavernae</name>
    <dbReference type="NCBI Taxonomy" id="2020703"/>
    <lineage>
        <taxon>Bacteria</taxon>
        <taxon>Bacillati</taxon>
        <taxon>Actinomycetota</taxon>
        <taxon>Actinomycetes</taxon>
        <taxon>Pseudonocardiales</taxon>
        <taxon>Pseudonocardiaceae</taxon>
        <taxon>Lentzea</taxon>
    </lineage>
</organism>
<comment type="caution">
    <text evidence="6">The sequence shown here is derived from an EMBL/GenBank/DDBJ whole genome shotgun (WGS) entry which is preliminary data.</text>
</comment>
<name>A0ABQ3MF72_9PSEU</name>
<keyword evidence="3" id="KW-0238">DNA-binding</keyword>
<accession>A0ABQ3MF72</accession>
<gene>
    <name evidence="6" type="ORF">GCM10017774_28750</name>
</gene>
<sequence length="288" mass="30931">MYNVRRLRLLRELSHRGTLAAVAEALGHNPSSVSHQLTMLEREVGVRLLEPAGRKVRLTAAALVLVEHTETILLELERAEAAMAATRTEVTGTIRMATFQTAGHALMPAAIATLAATYPGLDVDLTHVDAEQALPALVAREFDLVLHEQYPGAPVPPITGVTVDRLAEDPMLLATPAGVTTLDQAARLPWAMEPEDTRAGAWARSVCRAAGFEPLVRYRSSDVLLHRELVRHGLAASLLPELVLTDASGLRVTPLPGAPCRSIMLAVRTGSLTTPALTAVIDVLKTLR</sequence>
<evidence type="ECO:0000313" key="6">
    <source>
        <dbReference type="EMBL" id="GHH38591.1"/>
    </source>
</evidence>
<keyword evidence="2" id="KW-0805">Transcription regulation</keyword>
<feature type="domain" description="HTH lysR-type" evidence="5">
    <location>
        <begin position="1"/>
        <end position="59"/>
    </location>
</feature>
<proteinExistence type="inferred from homology"/>
<dbReference type="SUPFAM" id="SSF46785">
    <property type="entry name" value="Winged helix' DNA-binding domain"/>
    <property type="match status" value="1"/>
</dbReference>
<evidence type="ECO:0000256" key="4">
    <source>
        <dbReference type="ARBA" id="ARBA00023163"/>
    </source>
</evidence>
<keyword evidence="4" id="KW-0804">Transcription</keyword>
<keyword evidence="7" id="KW-1185">Reference proteome</keyword>
<evidence type="ECO:0000313" key="7">
    <source>
        <dbReference type="Proteomes" id="UP000605568"/>
    </source>
</evidence>
<dbReference type="Gene3D" id="1.10.10.10">
    <property type="entry name" value="Winged helix-like DNA-binding domain superfamily/Winged helix DNA-binding domain"/>
    <property type="match status" value="1"/>
</dbReference>
<reference evidence="7" key="1">
    <citation type="journal article" date="2019" name="Int. J. Syst. Evol. Microbiol.">
        <title>The Global Catalogue of Microorganisms (GCM) 10K type strain sequencing project: providing services to taxonomists for standard genome sequencing and annotation.</title>
        <authorList>
            <consortium name="The Broad Institute Genomics Platform"/>
            <consortium name="The Broad Institute Genome Sequencing Center for Infectious Disease"/>
            <person name="Wu L."/>
            <person name="Ma J."/>
        </authorList>
    </citation>
    <scope>NUCLEOTIDE SEQUENCE [LARGE SCALE GENOMIC DNA]</scope>
    <source>
        <strain evidence="7">CGMCC 4.7367</strain>
    </source>
</reference>
<dbReference type="RefSeq" id="WP_191298416.1">
    <property type="nucleotide sequence ID" value="NZ_BNAR01000004.1"/>
</dbReference>
<evidence type="ECO:0000256" key="2">
    <source>
        <dbReference type="ARBA" id="ARBA00023015"/>
    </source>
</evidence>
<dbReference type="Proteomes" id="UP000605568">
    <property type="component" value="Unassembled WGS sequence"/>
</dbReference>
<dbReference type="PANTHER" id="PTHR30346">
    <property type="entry name" value="TRANSCRIPTIONAL DUAL REGULATOR HCAR-RELATED"/>
    <property type="match status" value="1"/>
</dbReference>
<dbReference type="SUPFAM" id="SSF53850">
    <property type="entry name" value="Periplasmic binding protein-like II"/>
    <property type="match status" value="1"/>
</dbReference>